<evidence type="ECO:0000256" key="1">
    <source>
        <dbReference type="SAM" id="MobiDB-lite"/>
    </source>
</evidence>
<evidence type="ECO:0000313" key="3">
    <source>
        <dbReference type="Proteomes" id="UP000055316"/>
    </source>
</evidence>
<protein>
    <submittedName>
        <fullName evidence="2">Replication protein O</fullName>
    </submittedName>
</protein>
<proteinExistence type="predicted"/>
<organism evidence="2 3">
    <name type="scientific">Bacillus thuringiensis subsp. tolworthi</name>
    <dbReference type="NCBI Taxonomy" id="1442"/>
    <lineage>
        <taxon>Bacteria</taxon>
        <taxon>Bacillati</taxon>
        <taxon>Bacillota</taxon>
        <taxon>Bacilli</taxon>
        <taxon>Bacillales</taxon>
        <taxon>Bacillaceae</taxon>
        <taxon>Bacillus</taxon>
        <taxon>Bacillus cereus group</taxon>
    </lineage>
</organism>
<dbReference type="AlphaFoldDB" id="A0A9W3ZZ61"/>
<feature type="region of interest" description="Disordered" evidence="1">
    <location>
        <begin position="287"/>
        <end position="342"/>
    </location>
</feature>
<dbReference type="RefSeq" id="WP_060852400.1">
    <property type="nucleotide sequence ID" value="NZ_AP014864.1"/>
</dbReference>
<feature type="region of interest" description="Disordered" evidence="1">
    <location>
        <begin position="144"/>
        <end position="168"/>
    </location>
</feature>
<evidence type="ECO:0000313" key="2">
    <source>
        <dbReference type="EMBL" id="BAR86301.1"/>
    </source>
</evidence>
<gene>
    <name evidence="2" type="ORF">KNN_05481</name>
</gene>
<dbReference type="EMBL" id="AP014864">
    <property type="protein sequence ID" value="BAR86301.1"/>
    <property type="molecule type" value="Genomic_DNA"/>
</dbReference>
<reference evidence="2 3" key="1">
    <citation type="submission" date="2015-05" db="EMBL/GenBank/DDBJ databases">
        <title>Whole genome sequence of Bacillus thuringiensis serovar tolworthi Pasteur Institute Standard strain.</title>
        <authorList>
            <person name="Kanda K."/>
            <person name="Nakashima K."/>
            <person name="Nagano Y."/>
        </authorList>
    </citation>
    <scope>NUCLEOTIDE SEQUENCE [LARGE SCALE GENOMIC DNA]</scope>
    <source>
        <strain evidence="2 3">Pasteur Institute Standard strain</strain>
    </source>
</reference>
<accession>A0A9W3ZZ61</accession>
<feature type="compositionally biased region" description="Basic and acidic residues" evidence="1">
    <location>
        <begin position="301"/>
        <end position="327"/>
    </location>
</feature>
<dbReference type="Proteomes" id="UP000055316">
    <property type="component" value="Chromosome"/>
</dbReference>
<sequence>MNTNVIKVARINLQGNTLDQGWFKYLTLENGKPYMVAITILSEIFYWYKPTEIKDERTNEIQYKQKFKADKLQKSYQQLADSFGFTKRQVQEACKYLVKRELIAIEFRTIIVNGTRHNNVMYVEPIVKNIEKISILYQEPITSESDTLPHSNERGSHTKTEEAPTLKRGTNTKITTEITTENTTEITTNKKTSCHKFETCDMEHAKLLFQLILETNPEHKEPNFEKWANEFRLIRERDKKTNQQIVYLLEWSQDHSFWKKNILSPSKLRKQWDRLVIEAKEEHEVKKNEQIRKHSGSHGRFAKEGYEKLPEPTKKWRELTDKEREESQQEYENNIEWLGEDA</sequence>
<name>A0A9W3ZZ61_BACTO</name>
<feature type="compositionally biased region" description="Basic and acidic residues" evidence="1">
    <location>
        <begin position="151"/>
        <end position="165"/>
    </location>
</feature>